<protein>
    <submittedName>
        <fullName evidence="18">Polysaccharide biosynthesis tyrosine autokinase</fullName>
        <ecNumber evidence="18">2.7.10.2</ecNumber>
    </submittedName>
</protein>
<dbReference type="CDD" id="cd05387">
    <property type="entry name" value="BY-kinase"/>
    <property type="match status" value="1"/>
</dbReference>
<evidence type="ECO:0000256" key="16">
    <source>
        <dbReference type="SAM" id="Phobius"/>
    </source>
</evidence>
<name>A0ABW9CYV7_9BURK</name>
<evidence type="ECO:0000256" key="11">
    <source>
        <dbReference type="ARBA" id="ARBA00023136"/>
    </source>
</evidence>
<dbReference type="EC" id="2.7.10.2" evidence="18"/>
<dbReference type="InterPro" id="IPR025669">
    <property type="entry name" value="AAA_dom"/>
</dbReference>
<evidence type="ECO:0000313" key="19">
    <source>
        <dbReference type="Proteomes" id="UP001629462"/>
    </source>
</evidence>
<dbReference type="InterPro" id="IPR027417">
    <property type="entry name" value="P-loop_NTPase"/>
</dbReference>
<dbReference type="InterPro" id="IPR050445">
    <property type="entry name" value="Bact_polysacc_biosynth/exp"/>
</dbReference>
<dbReference type="GO" id="GO:0004715">
    <property type="term" value="F:non-membrane spanning protein tyrosine kinase activity"/>
    <property type="evidence" value="ECO:0007669"/>
    <property type="project" value="UniProtKB-EC"/>
</dbReference>
<evidence type="ECO:0000256" key="1">
    <source>
        <dbReference type="ARBA" id="ARBA00004429"/>
    </source>
</evidence>
<comment type="similarity">
    <text evidence="2">Belongs to the etk/wzc family.</text>
</comment>
<keyword evidence="19" id="KW-1185">Reference proteome</keyword>
<feature type="coiled-coil region" evidence="14">
    <location>
        <begin position="285"/>
        <end position="312"/>
    </location>
</feature>
<dbReference type="InterPro" id="IPR003593">
    <property type="entry name" value="AAA+_ATPase"/>
</dbReference>
<evidence type="ECO:0000256" key="15">
    <source>
        <dbReference type="SAM" id="MobiDB-lite"/>
    </source>
</evidence>
<keyword evidence="10 16" id="KW-1133">Transmembrane helix</keyword>
<keyword evidence="4" id="KW-0997">Cell inner membrane</keyword>
<evidence type="ECO:0000256" key="14">
    <source>
        <dbReference type="SAM" id="Coils"/>
    </source>
</evidence>
<dbReference type="EMBL" id="JAQQDB010000057">
    <property type="protein sequence ID" value="MFM0522697.1"/>
    <property type="molecule type" value="Genomic_DNA"/>
</dbReference>
<comment type="caution">
    <text evidence="18">The sequence shown here is derived from an EMBL/GenBank/DDBJ whole genome shotgun (WGS) entry which is preliminary data.</text>
</comment>
<dbReference type="InterPro" id="IPR005702">
    <property type="entry name" value="Wzc-like_C"/>
</dbReference>
<comment type="subcellular location">
    <subcellularLocation>
        <location evidence="1">Cell inner membrane</location>
        <topology evidence="1">Multi-pass membrane protein</topology>
    </subcellularLocation>
</comment>
<evidence type="ECO:0000256" key="7">
    <source>
        <dbReference type="ARBA" id="ARBA00022741"/>
    </source>
</evidence>
<comment type="catalytic activity">
    <reaction evidence="13">
        <text>L-tyrosyl-[protein] + ATP = O-phospho-L-tyrosyl-[protein] + ADP + H(+)</text>
        <dbReference type="Rhea" id="RHEA:10596"/>
        <dbReference type="Rhea" id="RHEA-COMP:10136"/>
        <dbReference type="Rhea" id="RHEA-COMP:20101"/>
        <dbReference type="ChEBI" id="CHEBI:15378"/>
        <dbReference type="ChEBI" id="CHEBI:30616"/>
        <dbReference type="ChEBI" id="CHEBI:46858"/>
        <dbReference type="ChEBI" id="CHEBI:61978"/>
        <dbReference type="ChEBI" id="CHEBI:456216"/>
    </reaction>
</comment>
<dbReference type="Pfam" id="PF13614">
    <property type="entry name" value="AAA_31"/>
    <property type="match status" value="1"/>
</dbReference>
<evidence type="ECO:0000313" key="18">
    <source>
        <dbReference type="EMBL" id="MFM0522697.1"/>
    </source>
</evidence>
<dbReference type="Pfam" id="PF02706">
    <property type="entry name" value="Wzz"/>
    <property type="match status" value="1"/>
</dbReference>
<reference evidence="18 19" key="1">
    <citation type="journal article" date="2024" name="Chem. Sci.">
        <title>Discovery of megapolipeptins by genome mining of a Burkholderiales bacteria collection.</title>
        <authorList>
            <person name="Paulo B.S."/>
            <person name="Recchia M.J.J."/>
            <person name="Lee S."/>
            <person name="Fergusson C.H."/>
            <person name="Romanowski S.B."/>
            <person name="Hernandez A."/>
            <person name="Krull N."/>
            <person name="Liu D.Y."/>
            <person name="Cavanagh H."/>
            <person name="Bos A."/>
            <person name="Gray C.A."/>
            <person name="Murphy B.T."/>
            <person name="Linington R.G."/>
            <person name="Eustaquio A.S."/>
        </authorList>
    </citation>
    <scope>NUCLEOTIDE SEQUENCE [LARGE SCALE GENOMIC DNA]</scope>
    <source>
        <strain evidence="18 19">RL17-374-BIF-D</strain>
    </source>
</reference>
<keyword evidence="14" id="KW-0175">Coiled coil</keyword>
<gene>
    <name evidence="18" type="ORF">PQR08_35300</name>
</gene>
<organism evidence="18 19">
    <name type="scientific">Caballeronia jiangsuensis</name>
    <dbReference type="NCBI Taxonomy" id="1458357"/>
    <lineage>
        <taxon>Bacteria</taxon>
        <taxon>Pseudomonadati</taxon>
        <taxon>Pseudomonadota</taxon>
        <taxon>Betaproteobacteria</taxon>
        <taxon>Burkholderiales</taxon>
        <taxon>Burkholderiaceae</taxon>
        <taxon>Caballeronia</taxon>
    </lineage>
</organism>
<dbReference type="InterPro" id="IPR032807">
    <property type="entry name" value="GNVR"/>
</dbReference>
<dbReference type="Proteomes" id="UP001629462">
    <property type="component" value="Unassembled WGS sequence"/>
</dbReference>
<evidence type="ECO:0000256" key="9">
    <source>
        <dbReference type="ARBA" id="ARBA00022840"/>
    </source>
</evidence>
<proteinExistence type="inferred from homology"/>
<evidence type="ECO:0000256" key="5">
    <source>
        <dbReference type="ARBA" id="ARBA00022679"/>
    </source>
</evidence>
<evidence type="ECO:0000256" key="8">
    <source>
        <dbReference type="ARBA" id="ARBA00022777"/>
    </source>
</evidence>
<keyword evidence="12" id="KW-0829">Tyrosine-protein kinase</keyword>
<evidence type="ECO:0000256" key="13">
    <source>
        <dbReference type="ARBA" id="ARBA00053015"/>
    </source>
</evidence>
<dbReference type="Pfam" id="PF23607">
    <property type="entry name" value="WZC_N"/>
    <property type="match status" value="1"/>
</dbReference>
<dbReference type="Pfam" id="PF13807">
    <property type="entry name" value="GNVR"/>
    <property type="match status" value="1"/>
</dbReference>
<sequence length="740" mass="81484">MDLVVDERSEEGGDLIRYLDIVIAKRWLVASIFALVILLGAAYSFLAKPLYEADVLIQVEQGAGGAANTLLGDMSSLFNVKTQAESELDILQSRMVVDQAVNGLRLYIDAKPRYFPMLGRRLSERAKSLSTPGLLGWGGFCWGTESVNVPEFDVPKELEGERFALTLLDSHHFRLTQTDLDNPIEGEVGKTLDVEQSVGRIHLLVAQMHGKPGARFNLVRESRLKTLTELRQKLNVQQKGKQSNIITASLRGSDPQQIAAILNRISQAYVAQNVKRTAAEAEKSSQFLEGLLPELKQRLESAETRYNAVRNQHGTFDVSLEAQTYLQQSVSTQSRLLELQQQQADLAGRYTPNHPAVMALEREIGEIKRNIGDVDVRLKRLPDVEQQTVSLMRDVGVDQSIYIATLNNIQQLKLVAAGKVGDVRQVDEARIPEEAIWPRVPLVMGLAAIFGLMLGIGAAITREWFYGGITDTHEIERYTDLSVYGTIPLSATQNSKKTRAKSGQQSRTLLAKSNSQEPAIESMRSLRTALSFAMFDAPNNRLLLTGPTPGVGKSFVAANLASVLCCPGKRVLLIDADMRRGHLHQYFGSIRGKGLSELLLAHASPENVIQRDVFPGLDLITTGSIAPEASELLSSDNMGRLLDVLGEGYDLVIIDTPPVLAVSDPAIIATHDGSVFMIARFEQTTIGELNEGARRLQRANTTVKGVILNGVEPRGLGYRSKYGAYRYAAYQYQADELPVR</sequence>
<feature type="domain" description="AAA+ ATPase" evidence="17">
    <location>
        <begin position="538"/>
        <end position="691"/>
    </location>
</feature>
<dbReference type="RefSeq" id="WP_408164009.1">
    <property type="nucleotide sequence ID" value="NZ_JAQQDB010000057.1"/>
</dbReference>
<keyword evidence="3" id="KW-1003">Cell membrane</keyword>
<keyword evidence="9" id="KW-0067">ATP-binding</keyword>
<dbReference type="Gene3D" id="3.40.50.300">
    <property type="entry name" value="P-loop containing nucleotide triphosphate hydrolases"/>
    <property type="match status" value="1"/>
</dbReference>
<dbReference type="SUPFAM" id="SSF52540">
    <property type="entry name" value="P-loop containing nucleoside triphosphate hydrolases"/>
    <property type="match status" value="1"/>
</dbReference>
<keyword evidence="6 16" id="KW-0812">Transmembrane</keyword>
<dbReference type="NCBIfam" id="TIGR01005">
    <property type="entry name" value="eps_transp_fam"/>
    <property type="match status" value="1"/>
</dbReference>
<evidence type="ECO:0000259" key="17">
    <source>
        <dbReference type="SMART" id="SM00382"/>
    </source>
</evidence>
<evidence type="ECO:0000256" key="3">
    <source>
        <dbReference type="ARBA" id="ARBA00022475"/>
    </source>
</evidence>
<dbReference type="PANTHER" id="PTHR32309:SF32">
    <property type="entry name" value="TYROSINE-PROTEIN KINASE ETK-RELATED"/>
    <property type="match status" value="1"/>
</dbReference>
<keyword evidence="11 16" id="KW-0472">Membrane</keyword>
<dbReference type="NCBIfam" id="TIGR01007">
    <property type="entry name" value="eps_fam"/>
    <property type="match status" value="1"/>
</dbReference>
<feature type="region of interest" description="Disordered" evidence="15">
    <location>
        <begin position="494"/>
        <end position="516"/>
    </location>
</feature>
<evidence type="ECO:0000256" key="6">
    <source>
        <dbReference type="ARBA" id="ARBA00022692"/>
    </source>
</evidence>
<keyword evidence="5 18" id="KW-0808">Transferase</keyword>
<dbReference type="PANTHER" id="PTHR32309">
    <property type="entry name" value="TYROSINE-PROTEIN KINASE"/>
    <property type="match status" value="1"/>
</dbReference>
<evidence type="ECO:0000256" key="10">
    <source>
        <dbReference type="ARBA" id="ARBA00022989"/>
    </source>
</evidence>
<dbReference type="SMART" id="SM00382">
    <property type="entry name" value="AAA"/>
    <property type="match status" value="1"/>
</dbReference>
<dbReference type="InterPro" id="IPR003856">
    <property type="entry name" value="LPS_length_determ_N"/>
</dbReference>
<dbReference type="InterPro" id="IPR005700">
    <property type="entry name" value="EPS_ExoP-like"/>
</dbReference>
<evidence type="ECO:0000256" key="2">
    <source>
        <dbReference type="ARBA" id="ARBA00008883"/>
    </source>
</evidence>
<feature type="transmembrane region" description="Helical" evidence="16">
    <location>
        <begin position="27"/>
        <end position="46"/>
    </location>
</feature>
<evidence type="ECO:0000256" key="12">
    <source>
        <dbReference type="ARBA" id="ARBA00023137"/>
    </source>
</evidence>
<keyword evidence="8" id="KW-0418">Kinase</keyword>
<keyword evidence="7" id="KW-0547">Nucleotide-binding</keyword>
<accession>A0ABW9CYV7</accession>
<evidence type="ECO:0000256" key="4">
    <source>
        <dbReference type="ARBA" id="ARBA00022519"/>
    </source>
</evidence>